<name>A0A0B7BZR9_9EUPU</name>
<sequence>KIDTRLLFDTKDLVMELTVMKKQKKTKFHELETNMKYHVNWKIERIAPNRKNGSFDRTVL</sequence>
<proteinExistence type="predicted"/>
<organism evidence="1">
    <name type="scientific">Arion vulgaris</name>
    <dbReference type="NCBI Taxonomy" id="1028688"/>
    <lineage>
        <taxon>Eukaryota</taxon>
        <taxon>Metazoa</taxon>
        <taxon>Spiralia</taxon>
        <taxon>Lophotrochozoa</taxon>
        <taxon>Mollusca</taxon>
        <taxon>Gastropoda</taxon>
        <taxon>Heterobranchia</taxon>
        <taxon>Euthyneura</taxon>
        <taxon>Panpulmonata</taxon>
        <taxon>Eupulmonata</taxon>
        <taxon>Stylommatophora</taxon>
        <taxon>Helicina</taxon>
        <taxon>Arionoidea</taxon>
        <taxon>Arionidae</taxon>
        <taxon>Arion</taxon>
    </lineage>
</organism>
<evidence type="ECO:0000313" key="1">
    <source>
        <dbReference type="EMBL" id="CEK98724.1"/>
    </source>
</evidence>
<dbReference type="AlphaFoldDB" id="A0A0B7BZR9"/>
<reference evidence="1" key="1">
    <citation type="submission" date="2014-12" db="EMBL/GenBank/DDBJ databases">
        <title>Insight into the proteome of Arion vulgaris.</title>
        <authorList>
            <person name="Aradska J."/>
            <person name="Bulat T."/>
            <person name="Smidak R."/>
            <person name="Sarate P."/>
            <person name="Gangsoo J."/>
            <person name="Sialana F."/>
            <person name="Bilban M."/>
            <person name="Lubec G."/>
        </authorList>
    </citation>
    <scope>NUCLEOTIDE SEQUENCE</scope>
    <source>
        <tissue evidence="1">Skin</tissue>
    </source>
</reference>
<accession>A0A0B7BZR9</accession>
<protein>
    <submittedName>
        <fullName evidence="1">Uncharacterized protein</fullName>
    </submittedName>
</protein>
<dbReference type="EMBL" id="HACG01051853">
    <property type="protein sequence ID" value="CEK98724.1"/>
    <property type="molecule type" value="Transcribed_RNA"/>
</dbReference>
<feature type="non-terminal residue" evidence="1">
    <location>
        <position position="1"/>
    </location>
</feature>
<gene>
    <name evidence="1" type="primary">ORF219436</name>
</gene>